<evidence type="ECO:0000256" key="1">
    <source>
        <dbReference type="ARBA" id="ARBA00000135"/>
    </source>
</evidence>
<gene>
    <name evidence="8" type="primary">pepA</name>
    <name evidence="10" type="ORF">DBW92_02200</name>
</gene>
<evidence type="ECO:0000256" key="3">
    <source>
        <dbReference type="ARBA" id="ARBA00009528"/>
    </source>
</evidence>
<evidence type="ECO:0000256" key="5">
    <source>
        <dbReference type="ARBA" id="ARBA00022670"/>
    </source>
</evidence>
<dbReference type="GO" id="GO:0070006">
    <property type="term" value="F:metalloaminopeptidase activity"/>
    <property type="evidence" value="ECO:0007669"/>
    <property type="project" value="InterPro"/>
</dbReference>
<feature type="active site" evidence="8">
    <location>
        <position position="287"/>
    </location>
</feature>
<dbReference type="CDD" id="cd00433">
    <property type="entry name" value="Peptidase_M17"/>
    <property type="match status" value="1"/>
</dbReference>
<dbReference type="SUPFAM" id="SSF52949">
    <property type="entry name" value="Macro domain-like"/>
    <property type="match status" value="1"/>
</dbReference>
<dbReference type="InterPro" id="IPR023042">
    <property type="entry name" value="Peptidase_M17_leu_NH2_pept"/>
</dbReference>
<feature type="binding site" evidence="8">
    <location>
        <position position="357"/>
    </location>
    <ligand>
        <name>Mn(2+)</name>
        <dbReference type="ChEBI" id="CHEBI:29035"/>
        <label>1</label>
    </ligand>
</feature>
<dbReference type="GO" id="GO:0006508">
    <property type="term" value="P:proteolysis"/>
    <property type="evidence" value="ECO:0007669"/>
    <property type="project" value="UniProtKB-KW"/>
</dbReference>
<keyword evidence="7 8" id="KW-0464">Manganese</keyword>
<keyword evidence="4 8" id="KW-0031">Aminopeptidase</keyword>
<sequence length="505" mass="54403">MAYKVLNNILVKDTNSTSLITLNTSLLVLVINKNTKNNEAFIDLDKTSKGYIKKSISSHLKDNGSSVLLPQISGIKAESIMLIKGLDENAPTHKWLSQYQGIAKLANKLKAKNLTILCGNIFPKGKNENWLIEMVAKTIESNAYIFSDTKNKTAKKPSLKNLTILTSGLSGSDLSKAKQSAKKGFAIGEGVNSAKHLGDMPANHCTPRIIEKKVKAMKKDFPKLKIKSYNENDLAKMKMGSFLSVGRGSDEPSRMMVIEYKGGSPSEKPIALVGKGITFDTGGVSLKPPQAMDEMKWDMCGAASVFGVMSTLARLNAKVNVVGVMACAENMCSAKATKPGDVVTSMSGQTIEILNTDAEGRLVLCDALTFVGKYNPRYVIDMATLTGAVVIALGRHASGVMANDQYLADMIINAGEDSGDRAWQLPLWDEHQSCTKTDYADLANIGGGREAGTIHAAAFLSKFTNDYKWAHIDIAATASYSSPVKAGTGRPVPLLSELILSKKLK</sequence>
<dbReference type="PANTHER" id="PTHR11963">
    <property type="entry name" value="LEUCINE AMINOPEPTIDASE-RELATED"/>
    <property type="match status" value="1"/>
</dbReference>
<organism evidence="10 11">
    <name type="scientific">SAR86 cluster bacterium</name>
    <dbReference type="NCBI Taxonomy" id="2030880"/>
    <lineage>
        <taxon>Bacteria</taxon>
        <taxon>Pseudomonadati</taxon>
        <taxon>Pseudomonadota</taxon>
        <taxon>Gammaproteobacteria</taxon>
        <taxon>SAR86 cluster</taxon>
    </lineage>
</organism>
<evidence type="ECO:0000256" key="4">
    <source>
        <dbReference type="ARBA" id="ARBA00022438"/>
    </source>
</evidence>
<comment type="caution">
    <text evidence="10">The sequence shown here is derived from an EMBL/GenBank/DDBJ whole genome shotgun (WGS) entry which is preliminary data.</text>
</comment>
<dbReference type="Gene3D" id="3.40.630.10">
    <property type="entry name" value="Zn peptidases"/>
    <property type="match status" value="1"/>
</dbReference>
<comment type="cofactor">
    <cofactor evidence="8">
        <name>Mn(2+)</name>
        <dbReference type="ChEBI" id="CHEBI:29035"/>
    </cofactor>
    <text evidence="8">Binds 2 manganese ions per subunit.</text>
</comment>
<dbReference type="EC" id="3.4.11.10" evidence="8"/>
<reference evidence="10 11" key="1">
    <citation type="journal article" date="2018" name="Microbiome">
        <title>Fine metagenomic profile of the Mediterranean stratified and mixed water columns revealed by assembly and recruitment.</title>
        <authorList>
            <person name="Haro-Moreno J.M."/>
            <person name="Lopez-Perez M."/>
            <person name="De La Torre J.R."/>
            <person name="Picazo A."/>
            <person name="Camacho A."/>
            <person name="Rodriguez-Valera F."/>
        </authorList>
    </citation>
    <scope>NUCLEOTIDE SEQUENCE [LARGE SCALE GENOMIC DNA]</scope>
    <source>
        <strain evidence="10">MED-G78</strain>
    </source>
</reference>
<keyword evidence="6 8" id="KW-0378">Hydrolase</keyword>
<evidence type="ECO:0000256" key="7">
    <source>
        <dbReference type="ARBA" id="ARBA00023211"/>
    </source>
</evidence>
<feature type="binding site" evidence="8">
    <location>
        <position position="275"/>
    </location>
    <ligand>
        <name>Mn(2+)</name>
        <dbReference type="ChEBI" id="CHEBI:29035"/>
        <label>2</label>
    </ligand>
</feature>
<accession>A0A368C728</accession>
<dbReference type="InterPro" id="IPR043472">
    <property type="entry name" value="Macro_dom-like"/>
</dbReference>
<comment type="similarity">
    <text evidence="3 8">Belongs to the peptidase M17 family.</text>
</comment>
<keyword evidence="8" id="KW-0963">Cytoplasm</keyword>
<name>A0A368C728_9GAMM</name>
<dbReference type="NCBIfam" id="NF002074">
    <property type="entry name" value="PRK00913.1-4"/>
    <property type="match status" value="1"/>
</dbReference>
<feature type="binding site" evidence="8">
    <location>
        <position position="298"/>
    </location>
    <ligand>
        <name>Mn(2+)</name>
        <dbReference type="ChEBI" id="CHEBI:29035"/>
        <label>2</label>
    </ligand>
</feature>
<dbReference type="EC" id="3.4.11.1" evidence="8"/>
<feature type="domain" description="Cytosol aminopeptidase" evidence="9">
    <location>
        <begin position="355"/>
        <end position="362"/>
    </location>
</feature>
<feature type="binding site" evidence="8">
    <location>
        <position position="280"/>
    </location>
    <ligand>
        <name>Mn(2+)</name>
        <dbReference type="ChEBI" id="CHEBI:29035"/>
        <label>1</label>
    </ligand>
</feature>
<evidence type="ECO:0000313" key="11">
    <source>
        <dbReference type="Proteomes" id="UP000252915"/>
    </source>
</evidence>
<evidence type="ECO:0000259" key="9">
    <source>
        <dbReference type="PROSITE" id="PS00631"/>
    </source>
</evidence>
<evidence type="ECO:0000256" key="2">
    <source>
        <dbReference type="ARBA" id="ARBA00000967"/>
    </source>
</evidence>
<dbReference type="PRINTS" id="PR00481">
    <property type="entry name" value="LAMNOPPTDASE"/>
</dbReference>
<dbReference type="GO" id="GO:0005737">
    <property type="term" value="C:cytoplasm"/>
    <property type="evidence" value="ECO:0007669"/>
    <property type="project" value="UniProtKB-SubCell"/>
</dbReference>
<evidence type="ECO:0000256" key="8">
    <source>
        <dbReference type="HAMAP-Rule" id="MF_00181"/>
    </source>
</evidence>
<dbReference type="SUPFAM" id="SSF53187">
    <property type="entry name" value="Zn-dependent exopeptidases"/>
    <property type="match status" value="1"/>
</dbReference>
<dbReference type="InterPro" id="IPR008283">
    <property type="entry name" value="Peptidase_M17_N"/>
</dbReference>
<comment type="catalytic activity">
    <reaction evidence="1 8">
        <text>Release of an N-terminal amino acid, Xaa-|-Yaa-, in which Xaa is preferably Leu, but may be other amino acids including Pro although not Arg or Lys, and Yaa may be Pro. Amino acid amides and methyl esters are also readily hydrolyzed, but rates on arylamides are exceedingly low.</text>
        <dbReference type="EC" id="3.4.11.1"/>
    </reaction>
</comment>
<keyword evidence="5 8" id="KW-0645">Protease</keyword>
<dbReference type="Pfam" id="PF00883">
    <property type="entry name" value="Peptidase_M17"/>
    <property type="match status" value="1"/>
</dbReference>
<dbReference type="PANTHER" id="PTHR11963:SF23">
    <property type="entry name" value="CYTOSOL AMINOPEPTIDASE"/>
    <property type="match status" value="1"/>
</dbReference>
<evidence type="ECO:0000313" key="10">
    <source>
        <dbReference type="EMBL" id="RCL44842.1"/>
    </source>
</evidence>
<comment type="catalytic activity">
    <reaction evidence="2 8">
        <text>Release of an N-terminal amino acid, preferentially leucine, but not glutamic or aspartic acids.</text>
        <dbReference type="EC" id="3.4.11.10"/>
    </reaction>
</comment>
<dbReference type="AlphaFoldDB" id="A0A368C728"/>
<keyword evidence="8" id="KW-0479">Metal-binding</keyword>
<proteinExistence type="inferred from homology"/>
<evidence type="ECO:0000256" key="6">
    <source>
        <dbReference type="ARBA" id="ARBA00022801"/>
    </source>
</evidence>
<dbReference type="Proteomes" id="UP000252915">
    <property type="component" value="Unassembled WGS sequence"/>
</dbReference>
<protein>
    <recommendedName>
        <fullName evidence="8">Probable cytosol aminopeptidase</fullName>
        <ecNumber evidence="8">3.4.11.1</ecNumber>
    </recommendedName>
    <alternativeName>
        <fullName evidence="8">Leucine aminopeptidase</fullName>
        <shortName evidence="8">LAP</shortName>
        <ecNumber evidence="8">3.4.11.10</ecNumber>
    </alternativeName>
    <alternativeName>
        <fullName evidence="8">Leucyl aminopeptidase</fullName>
    </alternativeName>
</protein>
<dbReference type="EMBL" id="QOPI01000008">
    <property type="protein sequence ID" value="RCL44842.1"/>
    <property type="molecule type" value="Genomic_DNA"/>
</dbReference>
<comment type="subcellular location">
    <subcellularLocation>
        <location evidence="8">Cytoplasm</location>
    </subcellularLocation>
</comment>
<comment type="function">
    <text evidence="8">Presumably involved in the processing and regular turnover of intracellular proteins. Catalyzes the removal of unsubstituted N-terminal amino acids from various peptides.</text>
</comment>
<feature type="binding site" evidence="8">
    <location>
        <position position="359"/>
    </location>
    <ligand>
        <name>Mn(2+)</name>
        <dbReference type="ChEBI" id="CHEBI:29035"/>
        <label>1</label>
    </ligand>
</feature>
<dbReference type="Gene3D" id="3.40.220.10">
    <property type="entry name" value="Leucine Aminopeptidase, subunit E, domain 1"/>
    <property type="match status" value="1"/>
</dbReference>
<feature type="binding site" evidence="8">
    <location>
        <position position="280"/>
    </location>
    <ligand>
        <name>Mn(2+)</name>
        <dbReference type="ChEBI" id="CHEBI:29035"/>
        <label>2</label>
    </ligand>
</feature>
<dbReference type="PROSITE" id="PS00631">
    <property type="entry name" value="CYTOSOL_AP"/>
    <property type="match status" value="1"/>
</dbReference>
<feature type="binding site" evidence="8">
    <location>
        <position position="359"/>
    </location>
    <ligand>
        <name>Mn(2+)</name>
        <dbReference type="ChEBI" id="CHEBI:29035"/>
        <label>2</label>
    </ligand>
</feature>
<feature type="active site" evidence="8">
    <location>
        <position position="361"/>
    </location>
</feature>
<dbReference type="GO" id="GO:0030145">
    <property type="term" value="F:manganese ion binding"/>
    <property type="evidence" value="ECO:0007669"/>
    <property type="project" value="UniProtKB-UniRule"/>
</dbReference>
<dbReference type="InterPro" id="IPR011356">
    <property type="entry name" value="Leucine_aapep/pepB"/>
</dbReference>
<dbReference type="HAMAP" id="MF_00181">
    <property type="entry name" value="Cytosol_peptidase_M17"/>
    <property type="match status" value="1"/>
</dbReference>
<dbReference type="Pfam" id="PF02789">
    <property type="entry name" value="Peptidase_M17_N"/>
    <property type="match status" value="1"/>
</dbReference>
<dbReference type="InterPro" id="IPR000819">
    <property type="entry name" value="Peptidase_M17_C"/>
</dbReference>